<organism evidence="1 2">
    <name type="scientific">Xenoophorus captivus</name>
    <dbReference type="NCBI Taxonomy" id="1517983"/>
    <lineage>
        <taxon>Eukaryota</taxon>
        <taxon>Metazoa</taxon>
        <taxon>Chordata</taxon>
        <taxon>Craniata</taxon>
        <taxon>Vertebrata</taxon>
        <taxon>Euteleostomi</taxon>
        <taxon>Actinopterygii</taxon>
        <taxon>Neopterygii</taxon>
        <taxon>Teleostei</taxon>
        <taxon>Neoteleostei</taxon>
        <taxon>Acanthomorphata</taxon>
        <taxon>Ovalentaria</taxon>
        <taxon>Atherinomorphae</taxon>
        <taxon>Cyprinodontiformes</taxon>
        <taxon>Goodeidae</taxon>
        <taxon>Xenoophorus</taxon>
    </lineage>
</organism>
<keyword evidence="2" id="KW-1185">Reference proteome</keyword>
<dbReference type="Proteomes" id="UP001434883">
    <property type="component" value="Unassembled WGS sequence"/>
</dbReference>
<evidence type="ECO:0000313" key="2">
    <source>
        <dbReference type="Proteomes" id="UP001434883"/>
    </source>
</evidence>
<reference evidence="1 2" key="1">
    <citation type="submission" date="2021-06" db="EMBL/GenBank/DDBJ databases">
        <authorList>
            <person name="Palmer J.M."/>
        </authorList>
    </citation>
    <scope>NUCLEOTIDE SEQUENCE [LARGE SCALE GENOMIC DNA]</scope>
    <source>
        <strain evidence="1 2">XC_2019</strain>
        <tissue evidence="1">Muscle</tissue>
    </source>
</reference>
<gene>
    <name evidence="1" type="ORF">XENOCAPTIV_007241</name>
</gene>
<evidence type="ECO:0000313" key="1">
    <source>
        <dbReference type="EMBL" id="MEQ2198066.1"/>
    </source>
</evidence>
<name>A0ABV0QRK1_9TELE</name>
<accession>A0ABV0QRK1</accession>
<sequence length="135" mass="15433">MAELLTISQRESHPAEETHFSCLYVGSCSSGHDPKFIFIGEGRNIDRLVNRELCLSAQLFLYHNGLEADQATKPKRKICVKPYQSKSYLATLKKSLETQSYAKNNVTKLKHTIQRKQFNTSSLLKPCLSGNDRWR</sequence>
<proteinExistence type="predicted"/>
<protein>
    <submittedName>
        <fullName evidence="1">Uncharacterized protein</fullName>
    </submittedName>
</protein>
<dbReference type="EMBL" id="JAHRIN010018623">
    <property type="protein sequence ID" value="MEQ2198066.1"/>
    <property type="molecule type" value="Genomic_DNA"/>
</dbReference>
<comment type="caution">
    <text evidence="1">The sequence shown here is derived from an EMBL/GenBank/DDBJ whole genome shotgun (WGS) entry which is preliminary data.</text>
</comment>